<dbReference type="InterPro" id="IPR004088">
    <property type="entry name" value="KH_dom_type_1"/>
</dbReference>
<protein>
    <recommendedName>
        <fullName evidence="4">K Homology domain-containing protein</fullName>
    </recommendedName>
</protein>
<accession>A0A401Q7A7</accession>
<dbReference type="STRING" id="75743.A0A401Q7A7"/>
<evidence type="ECO:0000256" key="1">
    <source>
        <dbReference type="ARBA" id="ARBA00022737"/>
    </source>
</evidence>
<dbReference type="PROSITE" id="PS50084">
    <property type="entry name" value="KH_TYPE_1"/>
    <property type="match status" value="2"/>
</dbReference>
<feature type="region of interest" description="Disordered" evidence="3">
    <location>
        <begin position="1"/>
        <end position="82"/>
    </location>
</feature>
<gene>
    <name evidence="5" type="ORF">scyTo_0021805</name>
</gene>
<dbReference type="SMART" id="SM00322">
    <property type="entry name" value="KH"/>
    <property type="match status" value="2"/>
</dbReference>
<feature type="compositionally biased region" description="Basic and acidic residues" evidence="3">
    <location>
        <begin position="53"/>
        <end position="68"/>
    </location>
</feature>
<evidence type="ECO:0000256" key="2">
    <source>
        <dbReference type="PROSITE-ProRule" id="PRU00117"/>
    </source>
</evidence>
<feature type="domain" description="K Homology" evidence="4">
    <location>
        <begin position="177"/>
        <end position="243"/>
    </location>
</feature>
<reference evidence="5 6" key="1">
    <citation type="journal article" date="2018" name="Nat. Ecol. Evol.">
        <title>Shark genomes provide insights into elasmobranch evolution and the origin of vertebrates.</title>
        <authorList>
            <person name="Hara Y"/>
            <person name="Yamaguchi K"/>
            <person name="Onimaru K"/>
            <person name="Kadota M"/>
            <person name="Koyanagi M"/>
            <person name="Keeley SD"/>
            <person name="Tatsumi K"/>
            <person name="Tanaka K"/>
            <person name="Motone F"/>
            <person name="Kageyama Y"/>
            <person name="Nozu R"/>
            <person name="Adachi N"/>
            <person name="Nishimura O"/>
            <person name="Nakagawa R"/>
            <person name="Tanegashima C"/>
            <person name="Kiyatake I"/>
            <person name="Matsumoto R"/>
            <person name="Murakumo K"/>
            <person name="Nishida K"/>
            <person name="Terakita A"/>
            <person name="Kuratani S"/>
            <person name="Sato K"/>
            <person name="Hyodo S Kuraku.S."/>
        </authorList>
    </citation>
    <scope>NUCLEOTIDE SEQUENCE [LARGE SCALE GENOMIC DNA]</scope>
</reference>
<feature type="compositionally biased region" description="Acidic residues" evidence="3">
    <location>
        <begin position="21"/>
        <end position="39"/>
    </location>
</feature>
<dbReference type="CDD" id="cd22408">
    <property type="entry name" value="KH-I_Vigilin_rpt4"/>
    <property type="match status" value="1"/>
</dbReference>
<evidence type="ECO:0000313" key="5">
    <source>
        <dbReference type="EMBL" id="GCB81243.1"/>
    </source>
</evidence>
<name>A0A401Q7A7_SCYTO</name>
<dbReference type="SUPFAM" id="SSF54791">
    <property type="entry name" value="Eukaryotic type KH-domain (KH-domain type I)"/>
    <property type="match status" value="2"/>
</dbReference>
<organism evidence="5 6">
    <name type="scientific">Scyliorhinus torazame</name>
    <name type="common">Cloudy catshark</name>
    <name type="synonym">Catulus torazame</name>
    <dbReference type="NCBI Taxonomy" id="75743"/>
    <lineage>
        <taxon>Eukaryota</taxon>
        <taxon>Metazoa</taxon>
        <taxon>Chordata</taxon>
        <taxon>Craniata</taxon>
        <taxon>Vertebrata</taxon>
        <taxon>Chondrichthyes</taxon>
        <taxon>Elasmobranchii</taxon>
        <taxon>Galeomorphii</taxon>
        <taxon>Galeoidea</taxon>
        <taxon>Carcharhiniformes</taxon>
        <taxon>Scyliorhinidae</taxon>
        <taxon>Scyliorhinus</taxon>
    </lineage>
</organism>
<dbReference type="Pfam" id="PF00013">
    <property type="entry name" value="KH_1"/>
    <property type="match status" value="2"/>
</dbReference>
<evidence type="ECO:0000256" key="3">
    <source>
        <dbReference type="SAM" id="MobiDB-lite"/>
    </source>
</evidence>
<dbReference type="OrthoDB" id="271862at2759"/>
<keyword evidence="1" id="KW-0677">Repeat</keyword>
<dbReference type="Gene3D" id="3.30.1370.10">
    <property type="entry name" value="K Homology domain, type 1"/>
    <property type="match status" value="2"/>
</dbReference>
<comment type="caution">
    <text evidence="5">The sequence shown here is derived from an EMBL/GenBank/DDBJ whole genome shotgun (WGS) entry which is preliminary data.</text>
</comment>
<dbReference type="PANTHER" id="PTHR10627">
    <property type="entry name" value="SCP160"/>
    <property type="match status" value="1"/>
</dbReference>
<dbReference type="CDD" id="cd22409">
    <property type="entry name" value="KH-I_Vigilin_rpt5"/>
    <property type="match status" value="1"/>
</dbReference>
<dbReference type="PANTHER" id="PTHR10627:SF67">
    <property type="entry name" value="HIGH DENSITY LIPOPROTEIN-BINDING PROTEIN B"/>
    <property type="match status" value="1"/>
</dbReference>
<dbReference type="InterPro" id="IPR004087">
    <property type="entry name" value="KH_dom"/>
</dbReference>
<dbReference type="EMBL" id="BFAA01020069">
    <property type="protein sequence ID" value="GCB81243.1"/>
    <property type="molecule type" value="Genomic_DNA"/>
</dbReference>
<feature type="non-terminal residue" evidence="5">
    <location>
        <position position="271"/>
    </location>
</feature>
<dbReference type="AlphaFoldDB" id="A0A401Q7A7"/>
<evidence type="ECO:0000313" key="6">
    <source>
        <dbReference type="Proteomes" id="UP000288216"/>
    </source>
</evidence>
<proteinExistence type="predicted"/>
<sequence length="271" mass="29877">MTAGDTGGIEDEVSHELEPPGSEEEGGTEEEEEEEEETLPPDLPAAAPGPETDPARISEARPRGRTACDETPAARGQERGRWERVTQVAQEEAAPRFNKIRADLIKRKTTTISVEVKKSQHKYIVGPKGNTLQEILDVTGVSVEMPSLESSCETIILRGEPDKLGPALTQVYAKAKSVTVAEVTAPAWLHRFIIGKKGQNIGRITQQLPKVHIEFTDGEETITLEGPTEEVQIAQTQIQDIINDLLTRMDYTEIMVEQKFHRHLIGKNGAN</sequence>
<dbReference type="InterPro" id="IPR036612">
    <property type="entry name" value="KH_dom_type_1_sf"/>
</dbReference>
<feature type="domain" description="K Homology" evidence="4">
    <location>
        <begin position="108"/>
        <end position="176"/>
    </location>
</feature>
<dbReference type="GO" id="GO:0003729">
    <property type="term" value="F:mRNA binding"/>
    <property type="evidence" value="ECO:0007669"/>
    <property type="project" value="TreeGrafter"/>
</dbReference>
<evidence type="ECO:0000259" key="4">
    <source>
        <dbReference type="SMART" id="SM00322"/>
    </source>
</evidence>
<dbReference type="FunFam" id="3.30.1370.10:FF:000061">
    <property type="entry name" value="High density lipoprotein binding protein"/>
    <property type="match status" value="1"/>
</dbReference>
<dbReference type="Proteomes" id="UP000288216">
    <property type="component" value="Unassembled WGS sequence"/>
</dbReference>
<keyword evidence="2" id="KW-0694">RNA-binding</keyword>
<keyword evidence="6" id="KW-1185">Reference proteome</keyword>